<evidence type="ECO:0000256" key="1">
    <source>
        <dbReference type="ARBA" id="ARBA00004141"/>
    </source>
</evidence>
<feature type="transmembrane region" description="Helical" evidence="5">
    <location>
        <begin position="281"/>
        <end position="300"/>
    </location>
</feature>
<dbReference type="OrthoDB" id="9806320at2"/>
<evidence type="ECO:0000256" key="5">
    <source>
        <dbReference type="SAM" id="Phobius"/>
    </source>
</evidence>
<dbReference type="Pfam" id="PF04932">
    <property type="entry name" value="Wzy_C"/>
    <property type="match status" value="1"/>
</dbReference>
<proteinExistence type="predicted"/>
<dbReference type="EMBL" id="LATL02000118">
    <property type="protein sequence ID" value="KKD37791.1"/>
    <property type="molecule type" value="Genomic_DNA"/>
</dbReference>
<dbReference type="AlphaFoldDB" id="A0A0F5YFX7"/>
<feature type="transmembrane region" description="Helical" evidence="5">
    <location>
        <begin position="410"/>
        <end position="428"/>
    </location>
</feature>
<dbReference type="InterPro" id="IPR051533">
    <property type="entry name" value="WaaL-like"/>
</dbReference>
<feature type="transmembrane region" description="Helical" evidence="5">
    <location>
        <begin position="121"/>
        <end position="139"/>
    </location>
</feature>
<dbReference type="PANTHER" id="PTHR37422:SF22">
    <property type="entry name" value="SLR1515 PROTEIN"/>
    <property type="match status" value="1"/>
</dbReference>
<reference evidence="7 8" key="1">
    <citation type="submission" date="2015-06" db="EMBL/GenBank/DDBJ databases">
        <title>Draft genome assembly of filamentous brackish cyanobacterium Limnoraphis robusta strain CS-951.</title>
        <authorList>
            <person name="Willis A."/>
            <person name="Parks M."/>
            <person name="Burford M.A."/>
        </authorList>
    </citation>
    <scope>NUCLEOTIDE SEQUENCE [LARGE SCALE GENOMIC DNA]</scope>
    <source>
        <strain evidence="7 8">CS-951</strain>
    </source>
</reference>
<dbReference type="PATRIC" id="fig|1637645.4.peg.2378"/>
<feature type="transmembrane region" description="Helical" evidence="5">
    <location>
        <begin position="363"/>
        <end position="389"/>
    </location>
</feature>
<keyword evidence="2 5" id="KW-0812">Transmembrane</keyword>
<evidence type="ECO:0000256" key="4">
    <source>
        <dbReference type="ARBA" id="ARBA00023136"/>
    </source>
</evidence>
<comment type="caution">
    <text evidence="7">The sequence shown here is derived from an EMBL/GenBank/DDBJ whole genome shotgun (WGS) entry which is preliminary data.</text>
</comment>
<evidence type="ECO:0000313" key="7">
    <source>
        <dbReference type="EMBL" id="KKD37791.1"/>
    </source>
</evidence>
<feature type="transmembrane region" description="Helical" evidence="5">
    <location>
        <begin position="50"/>
        <end position="83"/>
    </location>
</feature>
<dbReference type="InterPro" id="IPR006007">
    <property type="entry name" value="Inorganic_carbon_transpt"/>
</dbReference>
<sequence length="466" mass="52156">MTTLNSVWQQLTLTYLSPSQWRNGSLLYRISGSLQNWRQGSWLMQWGEPLGAILISLVFGLAPFVGTALIGVLLVACAGFWVLLTLCDDPSETAFTPIHLIVLLYWGIAIAATAFSPVKAAALTGLIKLTLYLILFFLMARILRSPRIRSIFITFYLHIVLIVSIYGLRQWFFGVEASATWVDPNSAQADLIRVFSFLGNPNLLAGYLLPACAFSVAAIFVWEGWLPKALGLTMTIVNSACLVLTFSRGGWIGFVVLMFTLSVLLLYWLSINFSPFWRKWAVPIGISSLAAILILAVLTVPSLRLRVASIFVGREDSSNNFRMNVWAAVLEMIQERPILGIGPGNNAFNKIYPLYMRPRYSALSAYSVILEIAVETGIIGLTCFLWLLVVTLRQGWLQLQRLRELRNTQGLWLMAAIATIVGMLAHGSVDTVWYRPQVNTLWWLMMAMIASFYQRLPKSDAIQSEL</sequence>
<organism evidence="7 8">
    <name type="scientific">Limnoraphis robusta CS-951</name>
    <dbReference type="NCBI Taxonomy" id="1637645"/>
    <lineage>
        <taxon>Bacteria</taxon>
        <taxon>Bacillati</taxon>
        <taxon>Cyanobacteriota</taxon>
        <taxon>Cyanophyceae</taxon>
        <taxon>Oscillatoriophycideae</taxon>
        <taxon>Oscillatoriales</taxon>
        <taxon>Sirenicapillariaceae</taxon>
        <taxon>Limnoraphis</taxon>
    </lineage>
</organism>
<feature type="transmembrane region" description="Helical" evidence="5">
    <location>
        <begin position="252"/>
        <end position="269"/>
    </location>
</feature>
<feature type="transmembrane region" description="Helical" evidence="5">
    <location>
        <begin position="204"/>
        <end position="222"/>
    </location>
</feature>
<keyword evidence="4 5" id="KW-0472">Membrane</keyword>
<protein>
    <submittedName>
        <fullName evidence="7">Polymerase</fullName>
    </submittedName>
</protein>
<dbReference type="PANTHER" id="PTHR37422">
    <property type="entry name" value="TEICHURONIC ACID BIOSYNTHESIS PROTEIN TUAE"/>
    <property type="match status" value="1"/>
</dbReference>
<dbReference type="InterPro" id="IPR007016">
    <property type="entry name" value="O-antigen_ligase-rel_domated"/>
</dbReference>
<dbReference type="Proteomes" id="UP000033607">
    <property type="component" value="Unassembled WGS sequence"/>
</dbReference>
<evidence type="ECO:0000256" key="3">
    <source>
        <dbReference type="ARBA" id="ARBA00022989"/>
    </source>
</evidence>
<dbReference type="RefSeq" id="WP_046278858.1">
    <property type="nucleotide sequence ID" value="NZ_LATL02000118.1"/>
</dbReference>
<gene>
    <name evidence="7" type="ORF">WN50_12405</name>
</gene>
<evidence type="ECO:0000256" key="2">
    <source>
        <dbReference type="ARBA" id="ARBA00022692"/>
    </source>
</evidence>
<evidence type="ECO:0000313" key="8">
    <source>
        <dbReference type="Proteomes" id="UP000033607"/>
    </source>
</evidence>
<comment type="subcellular location">
    <subcellularLocation>
        <location evidence="1">Membrane</location>
        <topology evidence="1">Multi-pass membrane protein</topology>
    </subcellularLocation>
</comment>
<feature type="transmembrane region" description="Helical" evidence="5">
    <location>
        <begin position="151"/>
        <end position="168"/>
    </location>
</feature>
<dbReference type="GO" id="GO:0016020">
    <property type="term" value="C:membrane"/>
    <property type="evidence" value="ECO:0007669"/>
    <property type="project" value="UniProtKB-SubCell"/>
</dbReference>
<feature type="transmembrane region" description="Helical" evidence="5">
    <location>
        <begin position="229"/>
        <end position="246"/>
    </location>
</feature>
<name>A0A0F5YFX7_9CYAN</name>
<evidence type="ECO:0000259" key="6">
    <source>
        <dbReference type="Pfam" id="PF04932"/>
    </source>
</evidence>
<keyword evidence="3 5" id="KW-1133">Transmembrane helix</keyword>
<dbReference type="NCBIfam" id="TIGR00947">
    <property type="entry name" value="2A73"/>
    <property type="match status" value="1"/>
</dbReference>
<accession>A0A0F5YFX7</accession>
<feature type="transmembrane region" description="Helical" evidence="5">
    <location>
        <begin position="95"/>
        <end position="115"/>
    </location>
</feature>
<feature type="domain" description="O-antigen ligase-related" evidence="6">
    <location>
        <begin position="236"/>
        <end position="385"/>
    </location>
</feature>